<comment type="subcellular location">
    <subcellularLocation>
        <location evidence="1">Membrane</location>
        <topology evidence="1">Multi-pass membrane protein</topology>
    </subcellularLocation>
</comment>
<evidence type="ECO:0000313" key="15">
    <source>
        <dbReference type="Proteomes" id="UP000015102"/>
    </source>
</evidence>
<evidence type="ECO:0000256" key="9">
    <source>
        <dbReference type="ARBA" id="ARBA00023136"/>
    </source>
</evidence>
<keyword evidence="4 12" id="KW-0894">Sodium channel</keyword>
<evidence type="ECO:0000256" key="1">
    <source>
        <dbReference type="ARBA" id="ARBA00004141"/>
    </source>
</evidence>
<protein>
    <submittedName>
        <fullName evidence="14">Uncharacterized protein</fullName>
    </submittedName>
</protein>
<name>T1GDN9_MEGSC</name>
<accession>T1GDN9</accession>
<evidence type="ECO:0000256" key="13">
    <source>
        <dbReference type="SAM" id="Phobius"/>
    </source>
</evidence>
<evidence type="ECO:0000256" key="4">
    <source>
        <dbReference type="ARBA" id="ARBA00022461"/>
    </source>
</evidence>
<evidence type="ECO:0000256" key="11">
    <source>
        <dbReference type="ARBA" id="ARBA00023303"/>
    </source>
</evidence>
<evidence type="ECO:0000256" key="5">
    <source>
        <dbReference type="ARBA" id="ARBA00022692"/>
    </source>
</evidence>
<dbReference type="HOGENOM" id="CLU_2402152_0_0_1"/>
<dbReference type="InterPro" id="IPR001873">
    <property type="entry name" value="ENaC"/>
</dbReference>
<sequence length="93" mass="10728">MEVVNFLTCFWILMFLMMTSICLILTLDSYSKWKDSPIIVSLDSQFSSVSDIPFPAITICPYKKFNMEKKNMTDFISRFHTIPNLSSSAPDDE</sequence>
<evidence type="ECO:0000256" key="10">
    <source>
        <dbReference type="ARBA" id="ARBA00023201"/>
    </source>
</evidence>
<keyword evidence="11 12" id="KW-0407">Ion channel</keyword>
<comment type="similarity">
    <text evidence="2 12">Belongs to the amiloride-sensitive sodium channel (TC 1.A.6) family.</text>
</comment>
<dbReference type="Proteomes" id="UP000015102">
    <property type="component" value="Unassembled WGS sequence"/>
</dbReference>
<evidence type="ECO:0000256" key="7">
    <source>
        <dbReference type="ARBA" id="ARBA00023053"/>
    </source>
</evidence>
<proteinExistence type="inferred from homology"/>
<evidence type="ECO:0000256" key="12">
    <source>
        <dbReference type="RuleBase" id="RU000679"/>
    </source>
</evidence>
<evidence type="ECO:0000256" key="8">
    <source>
        <dbReference type="ARBA" id="ARBA00023065"/>
    </source>
</evidence>
<dbReference type="EMBL" id="CAQQ02390154">
    <property type="status" value="NOT_ANNOTATED_CDS"/>
    <property type="molecule type" value="Genomic_DNA"/>
</dbReference>
<evidence type="ECO:0000313" key="14">
    <source>
        <dbReference type="EnsemblMetazoa" id="MESCA001429-PA"/>
    </source>
</evidence>
<dbReference type="STRING" id="36166.T1GDN9"/>
<keyword evidence="8 12" id="KW-0406">Ion transport</keyword>
<dbReference type="Pfam" id="PF00858">
    <property type="entry name" value="ASC"/>
    <property type="match status" value="1"/>
</dbReference>
<reference evidence="14" key="2">
    <citation type="submission" date="2015-06" db="UniProtKB">
        <authorList>
            <consortium name="EnsemblMetazoa"/>
        </authorList>
    </citation>
    <scope>IDENTIFICATION</scope>
</reference>
<evidence type="ECO:0000256" key="6">
    <source>
        <dbReference type="ARBA" id="ARBA00022989"/>
    </source>
</evidence>
<evidence type="ECO:0000256" key="3">
    <source>
        <dbReference type="ARBA" id="ARBA00022448"/>
    </source>
</evidence>
<keyword evidence="7" id="KW-0915">Sodium</keyword>
<keyword evidence="15" id="KW-1185">Reference proteome</keyword>
<keyword evidence="9 13" id="KW-0472">Membrane</keyword>
<keyword evidence="3 12" id="KW-0813">Transport</keyword>
<dbReference type="GO" id="GO:0005272">
    <property type="term" value="F:sodium channel activity"/>
    <property type="evidence" value="ECO:0007669"/>
    <property type="project" value="UniProtKB-KW"/>
</dbReference>
<reference evidence="15" key="1">
    <citation type="submission" date="2013-02" db="EMBL/GenBank/DDBJ databases">
        <authorList>
            <person name="Hughes D."/>
        </authorList>
    </citation>
    <scope>NUCLEOTIDE SEQUENCE</scope>
    <source>
        <strain>Durham</strain>
        <strain evidence="15">NC isolate 2 -- Noor lab</strain>
    </source>
</reference>
<dbReference type="AlphaFoldDB" id="T1GDN9"/>
<dbReference type="EnsemblMetazoa" id="MESCA001429-RA">
    <property type="protein sequence ID" value="MESCA001429-PA"/>
    <property type="gene ID" value="MESCA001429"/>
</dbReference>
<organism evidence="14 15">
    <name type="scientific">Megaselia scalaris</name>
    <name type="common">Humpbacked fly</name>
    <name type="synonym">Phora scalaris</name>
    <dbReference type="NCBI Taxonomy" id="36166"/>
    <lineage>
        <taxon>Eukaryota</taxon>
        <taxon>Metazoa</taxon>
        <taxon>Ecdysozoa</taxon>
        <taxon>Arthropoda</taxon>
        <taxon>Hexapoda</taxon>
        <taxon>Insecta</taxon>
        <taxon>Pterygota</taxon>
        <taxon>Neoptera</taxon>
        <taxon>Endopterygota</taxon>
        <taxon>Diptera</taxon>
        <taxon>Brachycera</taxon>
        <taxon>Muscomorpha</taxon>
        <taxon>Platypezoidea</taxon>
        <taxon>Phoridae</taxon>
        <taxon>Megaseliini</taxon>
        <taxon>Megaselia</taxon>
    </lineage>
</organism>
<keyword evidence="6 13" id="KW-1133">Transmembrane helix</keyword>
<feature type="transmembrane region" description="Helical" evidence="13">
    <location>
        <begin position="6"/>
        <end position="27"/>
    </location>
</feature>
<evidence type="ECO:0000256" key="2">
    <source>
        <dbReference type="ARBA" id="ARBA00007193"/>
    </source>
</evidence>
<keyword evidence="5 12" id="KW-0812">Transmembrane</keyword>
<dbReference type="GO" id="GO:0016020">
    <property type="term" value="C:membrane"/>
    <property type="evidence" value="ECO:0007669"/>
    <property type="project" value="UniProtKB-SubCell"/>
</dbReference>
<keyword evidence="10 12" id="KW-0739">Sodium transport</keyword>